<feature type="coiled-coil region" evidence="2">
    <location>
        <begin position="148"/>
        <end position="189"/>
    </location>
</feature>
<accession>A0ABR3GPG9</accession>
<dbReference type="EMBL" id="JBBBZM010000031">
    <property type="protein sequence ID" value="KAL0637733.1"/>
    <property type="molecule type" value="Genomic_DNA"/>
</dbReference>
<dbReference type="Proteomes" id="UP001447188">
    <property type="component" value="Unassembled WGS sequence"/>
</dbReference>
<organism evidence="3 4">
    <name type="scientific">Discina gigas</name>
    <dbReference type="NCBI Taxonomy" id="1032678"/>
    <lineage>
        <taxon>Eukaryota</taxon>
        <taxon>Fungi</taxon>
        <taxon>Dikarya</taxon>
        <taxon>Ascomycota</taxon>
        <taxon>Pezizomycotina</taxon>
        <taxon>Pezizomycetes</taxon>
        <taxon>Pezizales</taxon>
        <taxon>Discinaceae</taxon>
        <taxon>Discina</taxon>
    </lineage>
</organism>
<evidence type="ECO:0000313" key="3">
    <source>
        <dbReference type="EMBL" id="KAL0637733.1"/>
    </source>
</evidence>
<comment type="caution">
    <text evidence="3">The sequence shown here is derived from an EMBL/GenBank/DDBJ whole genome shotgun (WGS) entry which is preliminary data.</text>
</comment>
<evidence type="ECO:0000313" key="4">
    <source>
        <dbReference type="Proteomes" id="UP001447188"/>
    </source>
</evidence>
<dbReference type="Pfam" id="PF00261">
    <property type="entry name" value="Tropomyosin"/>
    <property type="match status" value="2"/>
</dbReference>
<name>A0ABR3GPG9_9PEZI</name>
<gene>
    <name evidence="3" type="primary">TPM2</name>
    <name evidence="3" type="ORF">Q9L58_003293</name>
</gene>
<reference evidence="3 4" key="1">
    <citation type="submission" date="2024-02" db="EMBL/GenBank/DDBJ databases">
        <title>Discinaceae phylogenomics.</title>
        <authorList>
            <person name="Dirks A.C."/>
            <person name="James T.Y."/>
        </authorList>
    </citation>
    <scope>NUCLEOTIDE SEQUENCE [LARGE SCALE GENOMIC DNA]</scope>
    <source>
        <strain evidence="3 4">ACD0624</strain>
    </source>
</reference>
<dbReference type="InterPro" id="IPR000533">
    <property type="entry name" value="Tropomyosin"/>
</dbReference>
<sequence length="193" mass="22394">MEKVRERMNALRLETDQAHAKNEELATRVKALDQENLTKDQEIVSLKHQNTLLTNELDKTEKNLAEAKSAADSGAAHGSEVDSLNRKLQLLEEEAEEADKNLRETNEKQVALILFPHDPQKEIHPFQKAFAEMHLTRRIRLRLTDVKAEHYERKVATIEAERDSWERKYEEALEKLKASQLELETISKQMDDL</sequence>
<proteinExistence type="predicted"/>
<feature type="coiled-coil region" evidence="2">
    <location>
        <begin position="1"/>
        <end position="108"/>
    </location>
</feature>
<dbReference type="Gene3D" id="1.20.5.340">
    <property type="match status" value="1"/>
</dbReference>
<keyword evidence="4" id="KW-1185">Reference proteome</keyword>
<evidence type="ECO:0000256" key="2">
    <source>
        <dbReference type="SAM" id="Coils"/>
    </source>
</evidence>
<evidence type="ECO:0000256" key="1">
    <source>
        <dbReference type="ARBA" id="ARBA00023054"/>
    </source>
</evidence>
<protein>
    <submittedName>
        <fullName evidence="3">Tropomyosin-2</fullName>
    </submittedName>
</protein>
<dbReference type="SUPFAM" id="SSF57997">
    <property type="entry name" value="Tropomyosin"/>
    <property type="match status" value="1"/>
</dbReference>
<keyword evidence="1 2" id="KW-0175">Coiled coil</keyword>